<proteinExistence type="predicted"/>
<gene>
    <name evidence="2" type="ORF">M33023_02330</name>
</gene>
<feature type="transmembrane region" description="Helical" evidence="1">
    <location>
        <begin position="32"/>
        <end position="51"/>
    </location>
</feature>
<reference evidence="2" key="1">
    <citation type="submission" date="2023-06" db="EMBL/GenBank/DDBJ databases">
        <title>Complete Genome of Candidatus Phytoplasma asteris M33.</title>
        <authorList>
            <person name="Toth R."/>
            <person name="Ilic A.-M."/>
            <person name="Huettel B."/>
            <person name="Duduk B."/>
            <person name="Kube M."/>
        </authorList>
    </citation>
    <scope>NUCLEOTIDE SEQUENCE [LARGE SCALE GENOMIC DNA]</scope>
    <source>
        <strain evidence="2">M33</strain>
    </source>
</reference>
<accession>A0ABZ2YFZ0</accession>
<keyword evidence="1" id="KW-1133">Transmembrane helix</keyword>
<name>A0ABZ2YFZ0_9MOLU</name>
<dbReference type="EMBL" id="CP128397">
    <property type="protein sequence ID" value="WZN38418.1"/>
    <property type="molecule type" value="Genomic_DNA"/>
</dbReference>
<protein>
    <recommendedName>
        <fullName evidence="4">Transmembrane protein</fullName>
    </recommendedName>
</protein>
<evidence type="ECO:0008006" key="4">
    <source>
        <dbReference type="Google" id="ProtNLM"/>
    </source>
</evidence>
<dbReference type="Proteomes" id="UP001470586">
    <property type="component" value="Chromosome"/>
</dbReference>
<evidence type="ECO:0000313" key="2">
    <source>
        <dbReference type="EMBL" id="WZN38418.1"/>
    </source>
</evidence>
<evidence type="ECO:0000313" key="3">
    <source>
        <dbReference type="Proteomes" id="UP001470586"/>
    </source>
</evidence>
<keyword evidence="1" id="KW-0472">Membrane</keyword>
<keyword evidence="1" id="KW-0812">Transmembrane</keyword>
<evidence type="ECO:0000256" key="1">
    <source>
        <dbReference type="SAM" id="Phobius"/>
    </source>
</evidence>
<organism evidence="2 3">
    <name type="scientific">Candidatus Phytoplasma asteris</name>
    <dbReference type="NCBI Taxonomy" id="85620"/>
    <lineage>
        <taxon>Bacteria</taxon>
        <taxon>Bacillati</taxon>
        <taxon>Mycoplasmatota</taxon>
        <taxon>Mollicutes</taxon>
        <taxon>Acholeplasmatales</taxon>
        <taxon>Acholeplasmataceae</taxon>
        <taxon>Candidatus Phytoplasma</taxon>
        <taxon>16SrI (Aster yellows group)</taxon>
    </lineage>
</organism>
<keyword evidence="3" id="KW-1185">Reference proteome</keyword>
<sequence length="52" mass="6399">MFEIEIILLKEIFIIKERYQKTQKNVFSSIHFIKKIIILGFYFININFFVIN</sequence>